<evidence type="ECO:0000313" key="2">
    <source>
        <dbReference type="Proteomes" id="UP000838878"/>
    </source>
</evidence>
<gene>
    <name evidence="1" type="ORF">BINO364_LOCUS15310</name>
</gene>
<evidence type="ECO:0000313" key="1">
    <source>
        <dbReference type="EMBL" id="CAH0730314.1"/>
    </source>
</evidence>
<dbReference type="EMBL" id="OV170228">
    <property type="protein sequence ID" value="CAH0730314.1"/>
    <property type="molecule type" value="Genomic_DNA"/>
</dbReference>
<keyword evidence="2" id="KW-1185">Reference proteome</keyword>
<protein>
    <submittedName>
        <fullName evidence="1">Uncharacterized protein</fullName>
    </submittedName>
</protein>
<feature type="non-terminal residue" evidence="1">
    <location>
        <position position="92"/>
    </location>
</feature>
<accession>A0A8J9YFC4</accession>
<organism evidence="1 2">
    <name type="scientific">Brenthis ino</name>
    <name type="common">lesser marbled fritillary</name>
    <dbReference type="NCBI Taxonomy" id="405034"/>
    <lineage>
        <taxon>Eukaryota</taxon>
        <taxon>Metazoa</taxon>
        <taxon>Ecdysozoa</taxon>
        <taxon>Arthropoda</taxon>
        <taxon>Hexapoda</taxon>
        <taxon>Insecta</taxon>
        <taxon>Pterygota</taxon>
        <taxon>Neoptera</taxon>
        <taxon>Endopterygota</taxon>
        <taxon>Lepidoptera</taxon>
        <taxon>Glossata</taxon>
        <taxon>Ditrysia</taxon>
        <taxon>Papilionoidea</taxon>
        <taxon>Nymphalidae</taxon>
        <taxon>Heliconiinae</taxon>
        <taxon>Argynnini</taxon>
        <taxon>Brenthis</taxon>
    </lineage>
</organism>
<dbReference type="Proteomes" id="UP000838878">
    <property type="component" value="Chromosome 8"/>
</dbReference>
<name>A0A8J9YFC4_9NEOP</name>
<dbReference type="AlphaFoldDB" id="A0A8J9YFC4"/>
<proteinExistence type="predicted"/>
<sequence length="92" mass="9967">MQEGGIYCAYMILCVHIDLLERDGHMLLSPSGAVVVRRARRHSLLVVRNSSPPGAALRASSFTSTTSFVTGRLKTPVFVWISATRTPPSGPL</sequence>
<reference evidence="1" key="1">
    <citation type="submission" date="2021-12" db="EMBL/GenBank/DDBJ databases">
        <authorList>
            <person name="Martin H S."/>
        </authorList>
    </citation>
    <scope>NUCLEOTIDE SEQUENCE</scope>
</reference>